<protein>
    <submittedName>
        <fullName evidence="2">Uncharacterized protein</fullName>
    </submittedName>
</protein>
<evidence type="ECO:0000313" key="2">
    <source>
        <dbReference type="EMBL" id="MFC7189705.1"/>
    </source>
</evidence>
<accession>A0ABD5YTB6</accession>
<dbReference type="AlphaFoldDB" id="A0ABD5YTB6"/>
<keyword evidence="1" id="KW-0472">Membrane</keyword>
<keyword evidence="1" id="KW-1133">Transmembrane helix</keyword>
<dbReference type="Proteomes" id="UP001596417">
    <property type="component" value="Unassembled WGS sequence"/>
</dbReference>
<dbReference type="RefSeq" id="WP_390205152.1">
    <property type="nucleotide sequence ID" value="NZ_JBHTAX010000001.1"/>
</dbReference>
<feature type="transmembrane region" description="Helical" evidence="1">
    <location>
        <begin position="20"/>
        <end position="50"/>
    </location>
</feature>
<reference evidence="2 3" key="1">
    <citation type="journal article" date="2019" name="Int. J. Syst. Evol. Microbiol.">
        <title>The Global Catalogue of Microorganisms (GCM) 10K type strain sequencing project: providing services to taxonomists for standard genome sequencing and annotation.</title>
        <authorList>
            <consortium name="The Broad Institute Genomics Platform"/>
            <consortium name="The Broad Institute Genome Sequencing Center for Infectious Disease"/>
            <person name="Wu L."/>
            <person name="Ma J."/>
        </authorList>
    </citation>
    <scope>NUCLEOTIDE SEQUENCE [LARGE SCALE GENOMIC DNA]</scope>
    <source>
        <strain evidence="2 3">RDMS1</strain>
    </source>
</reference>
<organism evidence="2 3">
    <name type="scientific">Halocatena marina</name>
    <dbReference type="NCBI Taxonomy" id="2934937"/>
    <lineage>
        <taxon>Archaea</taxon>
        <taxon>Methanobacteriati</taxon>
        <taxon>Methanobacteriota</taxon>
        <taxon>Stenosarchaea group</taxon>
        <taxon>Halobacteria</taxon>
        <taxon>Halobacteriales</taxon>
        <taxon>Natronomonadaceae</taxon>
        <taxon>Halocatena</taxon>
    </lineage>
</organism>
<comment type="caution">
    <text evidence="2">The sequence shown here is derived from an EMBL/GenBank/DDBJ whole genome shotgun (WGS) entry which is preliminary data.</text>
</comment>
<evidence type="ECO:0000313" key="3">
    <source>
        <dbReference type="Proteomes" id="UP001596417"/>
    </source>
</evidence>
<evidence type="ECO:0000256" key="1">
    <source>
        <dbReference type="SAM" id="Phobius"/>
    </source>
</evidence>
<name>A0ABD5YTB6_9EURY</name>
<keyword evidence="3" id="KW-1185">Reference proteome</keyword>
<gene>
    <name evidence="2" type="ORF">ACFQL7_07435</name>
</gene>
<sequence length="66" mass="6763">MAGTATETIRGGNMGVWTAIGVGTGAAVGVATGDLALWSAVGIAVALPWVRSRIEAENRLFYSGRQ</sequence>
<keyword evidence="1" id="KW-0812">Transmembrane</keyword>
<dbReference type="EMBL" id="JBHTAX010000001">
    <property type="protein sequence ID" value="MFC7189705.1"/>
    <property type="molecule type" value="Genomic_DNA"/>
</dbReference>
<proteinExistence type="predicted"/>